<protein>
    <submittedName>
        <fullName evidence="2">tRNA splicing endonuclease</fullName>
    </submittedName>
</protein>
<dbReference type="GO" id="GO:0000213">
    <property type="term" value="F:tRNA-intron lyase activity"/>
    <property type="evidence" value="ECO:0007669"/>
    <property type="project" value="InterPro"/>
</dbReference>
<keyword evidence="2" id="KW-0255">Endonuclease</keyword>
<dbReference type="InterPro" id="IPR006677">
    <property type="entry name" value="tRNA_intron_Endonuc_cat-like"/>
</dbReference>
<sequence>MALEIVYDKHKKAIYCKDQSTIDTLRSGNIGTMSNGTLKLAPEEALYVLDVRKAVCKSSDSGDEITFNGLASYFSKNKKFMARYFTYKDWRDRGLMIRSPKEEHVATKNAQMQIKRYPSSSINISKYSMNGVFFEDDLTSVVDDPEMGKQIYEQYWFGQYGTYKLSNHGTLNKFDLYETLFLVEFGSLKIEGYPFNEILKIASKVRPDAQKLYEVYKDWRSKGYVIKSGFKFGTHFRVYFPGAKPIKDDPSWIHSKHVLHVFPRDSKLLTSEWARVIRVAHSVKKTFILGIPGKTRQKKVNMDFILYHRKHDGIEIPGKDAPHFGMLSLGENEYIGGSELSAMINEANSEHMELIIAIADRETAVTYYRVKKIELPTSEYEYYEIDWMQP</sequence>
<dbReference type="CDD" id="cd22363">
    <property type="entry name" value="tRNA-intron_lyase_C"/>
    <property type="match status" value="1"/>
</dbReference>
<name>G3F1P2_9EURY</name>
<dbReference type="Gene3D" id="3.40.1350.10">
    <property type="match status" value="1"/>
</dbReference>
<dbReference type="InterPro" id="IPR011856">
    <property type="entry name" value="tRNA_endonuc-like_dom_sf"/>
</dbReference>
<feature type="domain" description="tRNA intron endonuclease catalytic" evidence="1">
    <location>
        <begin position="212"/>
        <end position="295"/>
    </location>
</feature>
<dbReference type="PANTHER" id="PTHR21227:SF0">
    <property type="entry name" value="TRNA-SPLICING ENDONUCLEASE SUBUNIT SEN2"/>
    <property type="match status" value="1"/>
</dbReference>
<dbReference type="EMBL" id="JF433956">
    <property type="protein sequence ID" value="AEM63745.1"/>
    <property type="molecule type" value="Genomic_DNA"/>
</dbReference>
<dbReference type="GO" id="GO:0006388">
    <property type="term" value="P:tRNA splicing, via endonucleolytic cleavage and ligation"/>
    <property type="evidence" value="ECO:0007669"/>
    <property type="project" value="InterPro"/>
</dbReference>
<evidence type="ECO:0000313" key="2">
    <source>
        <dbReference type="EMBL" id="AEM63745.1"/>
    </source>
</evidence>
<dbReference type="AlphaFoldDB" id="G3F1P2"/>
<dbReference type="GO" id="GO:0005737">
    <property type="term" value="C:cytoplasm"/>
    <property type="evidence" value="ECO:0007669"/>
    <property type="project" value="TreeGrafter"/>
</dbReference>
<dbReference type="Gene3D" id="3.40.1170.20">
    <property type="entry name" value="tRNA intron endonuclease, N-terminal domain"/>
    <property type="match status" value="1"/>
</dbReference>
<dbReference type="Gene3D" id="3.40.1350.150">
    <property type="match status" value="1"/>
</dbReference>
<dbReference type="PANTHER" id="PTHR21227">
    <property type="entry name" value="TRNA-SPLICING ENDONUCLEASE SUBUNIT SEN2"/>
    <property type="match status" value="1"/>
</dbReference>
<dbReference type="GO" id="GO:0003676">
    <property type="term" value="F:nucleic acid binding"/>
    <property type="evidence" value="ECO:0007669"/>
    <property type="project" value="InterPro"/>
</dbReference>
<dbReference type="Pfam" id="PF01974">
    <property type="entry name" value="tRNA_int_endo"/>
    <property type="match status" value="1"/>
</dbReference>
<dbReference type="InterPro" id="IPR036167">
    <property type="entry name" value="tRNA_intron_Endo_cat-like_sf"/>
</dbReference>
<proteinExistence type="predicted"/>
<keyword evidence="2" id="KW-0540">Nuclease</keyword>
<reference evidence="2" key="1">
    <citation type="submission" date="2011-02" db="EMBL/GenBank/DDBJ databases">
        <title>A unique three-unit tRNA splicing endonuclease found in ultrasmall Archaea possesses broad substrate specificity.</title>
        <authorList>
            <person name="Fujishima K."/>
            <person name="Sugahara J."/>
            <person name="Miller C.S."/>
            <person name="Baker B.J."/>
            <person name="Giulio M.D."/>
            <person name="Tomita M."/>
            <person name="Banfield J.F."/>
            <person name="Kanai A."/>
        </authorList>
    </citation>
    <scope>NUCLEOTIDE SEQUENCE</scope>
</reference>
<accession>G3F1P2</accession>
<dbReference type="InterPro" id="IPR006676">
    <property type="entry name" value="tRNA_splic"/>
</dbReference>
<evidence type="ECO:0000259" key="1">
    <source>
        <dbReference type="Pfam" id="PF01974"/>
    </source>
</evidence>
<organism evidence="2">
    <name type="scientific">uncultured euryarchaeote</name>
    <dbReference type="NCBI Taxonomy" id="114243"/>
    <lineage>
        <taxon>Archaea</taxon>
        <taxon>Methanobacteriati</taxon>
        <taxon>Methanobacteriota</taxon>
        <taxon>environmental samples</taxon>
    </lineage>
</organism>
<keyword evidence="2" id="KW-0378">Hydrolase</keyword>
<dbReference type="NCBIfam" id="TIGR00324">
    <property type="entry name" value="endA"/>
    <property type="match status" value="1"/>
</dbReference>
<dbReference type="SUPFAM" id="SSF53032">
    <property type="entry name" value="tRNA-intron endonuclease catalytic domain-like"/>
    <property type="match status" value="2"/>
</dbReference>